<dbReference type="SUPFAM" id="SSF53822">
    <property type="entry name" value="Periplasmic binding protein-like I"/>
    <property type="match status" value="1"/>
</dbReference>
<keyword evidence="3" id="KW-0804">Transcription</keyword>
<dbReference type="InterPro" id="IPR000843">
    <property type="entry name" value="HTH_LacI"/>
</dbReference>
<dbReference type="SUPFAM" id="SSF47413">
    <property type="entry name" value="lambda repressor-like DNA-binding domains"/>
    <property type="match status" value="1"/>
</dbReference>
<proteinExistence type="predicted"/>
<keyword evidence="2" id="KW-0238">DNA-binding</keyword>
<organism evidence="6 7">
    <name type="scientific">Quadrisphaera setariae</name>
    <dbReference type="NCBI Taxonomy" id="2593304"/>
    <lineage>
        <taxon>Bacteria</taxon>
        <taxon>Bacillati</taxon>
        <taxon>Actinomycetota</taxon>
        <taxon>Actinomycetes</taxon>
        <taxon>Kineosporiales</taxon>
        <taxon>Kineosporiaceae</taxon>
        <taxon>Quadrisphaera</taxon>
    </lineage>
</organism>
<dbReference type="CDD" id="cd01392">
    <property type="entry name" value="HTH_LacI"/>
    <property type="match status" value="1"/>
</dbReference>
<evidence type="ECO:0000256" key="4">
    <source>
        <dbReference type="SAM" id="MobiDB-lite"/>
    </source>
</evidence>
<keyword evidence="1" id="KW-0805">Transcription regulation</keyword>
<sequence length="364" mass="38167">MGSTIGPQGTTDRKARSLRGEEVPVTSRTVHRRPAVRIVDVAALAGVSPGTASKALNGTGQLRPGTVERVRQAAQQLGFTPDGVGRALSSGRSFTVGLVTTDSFGRFTAPVLQGAEDTLGAGDMAVLLCDTRDDALREKHLLKMLASRRVDGVIVTGRRTDPRPPVDLGAAAGAVPVVYAFQPSAREGDTNVVVDDAAGAADAARHLLDLGRRRVGHVTGWPEHHSARVRAAAVVGALGGALAGEPLFGAWSEQWGRQAVDVLLRHHPDLDAVSCGSDQIARGVCDRLRELGRSVPDDVAVTGVDDWDVMALASRPPLTTVDLRLAEVGRRAAQLLLDAVDGRDVPPRTVLPAQLVLRASTLGA</sequence>
<dbReference type="AlphaFoldDB" id="A0A5C8ZDB3"/>
<evidence type="ECO:0000256" key="3">
    <source>
        <dbReference type="ARBA" id="ARBA00023163"/>
    </source>
</evidence>
<protein>
    <submittedName>
        <fullName evidence="6">LacI family transcriptional regulator</fullName>
    </submittedName>
</protein>
<dbReference type="PANTHER" id="PTHR30146:SF109">
    <property type="entry name" value="HTH-TYPE TRANSCRIPTIONAL REGULATOR GALS"/>
    <property type="match status" value="1"/>
</dbReference>
<dbReference type="EMBL" id="VKAC01000010">
    <property type="protein sequence ID" value="TXR55151.1"/>
    <property type="molecule type" value="Genomic_DNA"/>
</dbReference>
<accession>A0A5C8ZDB3</accession>
<dbReference type="GO" id="GO:0003700">
    <property type="term" value="F:DNA-binding transcription factor activity"/>
    <property type="evidence" value="ECO:0007669"/>
    <property type="project" value="TreeGrafter"/>
</dbReference>
<evidence type="ECO:0000313" key="7">
    <source>
        <dbReference type="Proteomes" id="UP000321234"/>
    </source>
</evidence>
<feature type="domain" description="HTH lacI-type" evidence="5">
    <location>
        <begin position="36"/>
        <end position="90"/>
    </location>
</feature>
<keyword evidence="7" id="KW-1185">Reference proteome</keyword>
<gene>
    <name evidence="6" type="ORF">FMM08_16905</name>
</gene>
<evidence type="ECO:0000256" key="1">
    <source>
        <dbReference type="ARBA" id="ARBA00023015"/>
    </source>
</evidence>
<dbReference type="PROSITE" id="PS50932">
    <property type="entry name" value="HTH_LACI_2"/>
    <property type="match status" value="1"/>
</dbReference>
<dbReference type="PROSITE" id="PS00356">
    <property type="entry name" value="HTH_LACI_1"/>
    <property type="match status" value="1"/>
</dbReference>
<dbReference type="Gene3D" id="1.10.260.40">
    <property type="entry name" value="lambda repressor-like DNA-binding domains"/>
    <property type="match status" value="1"/>
</dbReference>
<dbReference type="SMART" id="SM00354">
    <property type="entry name" value="HTH_LACI"/>
    <property type="match status" value="1"/>
</dbReference>
<dbReference type="Pfam" id="PF00356">
    <property type="entry name" value="LacI"/>
    <property type="match status" value="1"/>
</dbReference>
<dbReference type="Pfam" id="PF13377">
    <property type="entry name" value="Peripla_BP_3"/>
    <property type="match status" value="1"/>
</dbReference>
<dbReference type="Gene3D" id="3.40.50.2300">
    <property type="match status" value="2"/>
</dbReference>
<reference evidence="6 7" key="1">
    <citation type="submission" date="2019-07" db="EMBL/GenBank/DDBJ databases">
        <title>Quadrisphaera sp. strain DD2A genome sequencing and assembly.</title>
        <authorList>
            <person name="Kim I."/>
        </authorList>
    </citation>
    <scope>NUCLEOTIDE SEQUENCE [LARGE SCALE GENOMIC DNA]</scope>
    <source>
        <strain evidence="6 7">DD2A</strain>
    </source>
</reference>
<name>A0A5C8ZDB3_9ACTN</name>
<evidence type="ECO:0000313" key="6">
    <source>
        <dbReference type="EMBL" id="TXR55151.1"/>
    </source>
</evidence>
<feature type="region of interest" description="Disordered" evidence="4">
    <location>
        <begin position="1"/>
        <end position="29"/>
    </location>
</feature>
<evidence type="ECO:0000259" key="5">
    <source>
        <dbReference type="PROSITE" id="PS50932"/>
    </source>
</evidence>
<dbReference type="PANTHER" id="PTHR30146">
    <property type="entry name" value="LACI-RELATED TRANSCRIPTIONAL REPRESSOR"/>
    <property type="match status" value="1"/>
</dbReference>
<dbReference type="Proteomes" id="UP000321234">
    <property type="component" value="Unassembled WGS sequence"/>
</dbReference>
<feature type="compositionally biased region" description="Basic and acidic residues" evidence="4">
    <location>
        <begin position="11"/>
        <end position="22"/>
    </location>
</feature>
<dbReference type="InterPro" id="IPR010982">
    <property type="entry name" value="Lambda_DNA-bd_dom_sf"/>
</dbReference>
<dbReference type="GO" id="GO:0000976">
    <property type="term" value="F:transcription cis-regulatory region binding"/>
    <property type="evidence" value="ECO:0007669"/>
    <property type="project" value="TreeGrafter"/>
</dbReference>
<dbReference type="InterPro" id="IPR046335">
    <property type="entry name" value="LacI/GalR-like_sensor"/>
</dbReference>
<comment type="caution">
    <text evidence="6">The sequence shown here is derived from an EMBL/GenBank/DDBJ whole genome shotgun (WGS) entry which is preliminary data.</text>
</comment>
<evidence type="ECO:0000256" key="2">
    <source>
        <dbReference type="ARBA" id="ARBA00023125"/>
    </source>
</evidence>
<dbReference type="OrthoDB" id="9798934at2"/>
<feature type="compositionally biased region" description="Polar residues" evidence="4">
    <location>
        <begin position="1"/>
        <end position="10"/>
    </location>
</feature>
<dbReference type="InterPro" id="IPR028082">
    <property type="entry name" value="Peripla_BP_I"/>
</dbReference>